<dbReference type="OrthoDB" id="21927at10239"/>
<proteinExistence type="predicted"/>
<sequence length="70" mass="8196">MNEPTIYIRHIFKAGMCERGAREWFKSHGLSFRDMLRNGLKISDTQHITCALLERVKEEVYKENGNGRRG</sequence>
<dbReference type="RefSeq" id="NP_918977.1">
    <property type="nucleotide sequence ID" value="NC_005091.2"/>
</dbReference>
<dbReference type="KEGG" id="vg:2559580"/>
<keyword evidence="2" id="KW-1185">Reference proteome</keyword>
<accession>Q6UYJ7</accession>
<evidence type="ECO:0000313" key="1">
    <source>
        <dbReference type="EMBL" id="AAQ63344.1"/>
    </source>
</evidence>
<name>Q6UYJ7_9CAUD</name>
<dbReference type="GeneID" id="2559580"/>
<organism evidence="1 2">
    <name type="scientific">Burkholderia phage BcepNazgul</name>
    <dbReference type="NCBI Taxonomy" id="242861"/>
    <lineage>
        <taxon>Viruses</taxon>
        <taxon>Duplodnaviria</taxon>
        <taxon>Heunggongvirae</taxon>
        <taxon>Uroviricota</taxon>
        <taxon>Caudoviricetes</taxon>
        <taxon>Casjensviridae</taxon>
        <taxon>Nazgulvirus</taxon>
        <taxon>Nazgulvirus bcepnazgul</taxon>
        <taxon>Burkholderia virus BcepNazgul</taxon>
    </lineage>
</organism>
<evidence type="ECO:0000313" key="2">
    <source>
        <dbReference type="Proteomes" id="UP000002549"/>
    </source>
</evidence>
<dbReference type="Proteomes" id="UP000002549">
    <property type="component" value="Segment"/>
</dbReference>
<protein>
    <submittedName>
        <fullName evidence="1">Conserved tail assembly protein</fullName>
    </submittedName>
</protein>
<reference evidence="1" key="1">
    <citation type="submission" date="2006-02" db="EMBL/GenBank/DDBJ databases">
        <title>Complete nucleotide sequence of BcepNazgul, a novel soil phage of Burkholderia cepacia genomovar VII.</title>
        <authorList>
            <person name="Summer E.J."/>
            <person name="Peek M.L."/>
            <person name="Haliburton J.R."/>
            <person name="Hall E."/>
            <person name="Heusinkveld K."/>
            <person name="Simser J."/>
            <person name="No E.G."/>
            <person name="Gonzalez C.F."/>
            <person name="Young R.F."/>
        </authorList>
    </citation>
    <scope>NUCLEOTIDE SEQUENCE [LARGE SCALE GENOMIC DNA]</scope>
</reference>
<dbReference type="EMBL" id="AY357582">
    <property type="protein sequence ID" value="AAQ63344.1"/>
    <property type="molecule type" value="Genomic_DNA"/>
</dbReference>
<gene>
    <name evidence="1" type="ORF">Nazgul44</name>
</gene>